<keyword evidence="4" id="KW-0143">Chaperone</keyword>
<dbReference type="PANTHER" id="PTHR48102">
    <property type="entry name" value="ATP-DEPENDENT CLP PROTEASE ATP-BINDING SUBUNIT CLPX-LIKE, MITOCHONDRIAL-RELATED"/>
    <property type="match status" value="1"/>
</dbReference>
<reference evidence="7 8" key="1">
    <citation type="journal article" date="2015" name="Genome Announc.">
        <title>Expanding the biotechnology potential of lactobacilli through comparative genomics of 213 strains and associated genera.</title>
        <authorList>
            <person name="Sun Z."/>
            <person name="Harris H.M."/>
            <person name="McCann A."/>
            <person name="Guo C."/>
            <person name="Argimon S."/>
            <person name="Zhang W."/>
            <person name="Yang X."/>
            <person name="Jeffery I.B."/>
            <person name="Cooney J.C."/>
            <person name="Kagawa T.F."/>
            <person name="Liu W."/>
            <person name="Song Y."/>
            <person name="Salvetti E."/>
            <person name="Wrobel A."/>
            <person name="Rasinkangas P."/>
            <person name="Parkhill J."/>
            <person name="Rea M.C."/>
            <person name="O'Sullivan O."/>
            <person name="Ritari J."/>
            <person name="Douillard F.P."/>
            <person name="Paul Ross R."/>
            <person name="Yang R."/>
            <person name="Briner A.E."/>
            <person name="Felis G.E."/>
            <person name="de Vos W.M."/>
            <person name="Barrangou R."/>
            <person name="Klaenhammer T.R."/>
            <person name="Caufield P.W."/>
            <person name="Cui Y."/>
            <person name="Zhang H."/>
            <person name="O'Toole P.W."/>
        </authorList>
    </citation>
    <scope>NUCLEOTIDE SEQUENCE [LARGE SCALE GENOMIC DNA]</scope>
    <source>
        <strain evidence="7 8">DSM 22698</strain>
    </source>
</reference>
<dbReference type="InterPro" id="IPR003959">
    <property type="entry name" value="ATPase_AAA_core"/>
</dbReference>
<dbReference type="SUPFAM" id="SSF52540">
    <property type="entry name" value="P-loop containing nucleoside triphosphate hydrolases"/>
    <property type="match status" value="1"/>
</dbReference>
<dbReference type="GO" id="GO:0008233">
    <property type="term" value="F:peptidase activity"/>
    <property type="evidence" value="ECO:0007669"/>
    <property type="project" value="UniProtKB-KW"/>
</dbReference>
<dbReference type="Gene3D" id="3.40.50.300">
    <property type="entry name" value="P-loop containing nucleotide triphosphate hydrolases"/>
    <property type="match status" value="2"/>
</dbReference>
<name>A0A0R2CIK4_9LACO</name>
<evidence type="ECO:0000313" key="8">
    <source>
        <dbReference type="Proteomes" id="UP000051789"/>
    </source>
</evidence>
<dbReference type="InterPro" id="IPR027417">
    <property type="entry name" value="P-loop_NTPase"/>
</dbReference>
<dbReference type="SMART" id="SM01086">
    <property type="entry name" value="ClpB_D2-small"/>
    <property type="match status" value="1"/>
</dbReference>
<keyword evidence="8" id="KW-1185">Reference proteome</keyword>
<dbReference type="GO" id="GO:0051603">
    <property type="term" value="P:proteolysis involved in protein catabolic process"/>
    <property type="evidence" value="ECO:0007669"/>
    <property type="project" value="TreeGrafter"/>
</dbReference>
<evidence type="ECO:0000256" key="4">
    <source>
        <dbReference type="ARBA" id="ARBA00023186"/>
    </source>
</evidence>
<dbReference type="Pfam" id="PF00004">
    <property type="entry name" value="AAA"/>
    <property type="match status" value="1"/>
</dbReference>
<dbReference type="PANTHER" id="PTHR48102:SF3">
    <property type="entry name" value="ATP-DEPENDENT PROTEASE ATPASE SUBUNIT HSLU"/>
    <property type="match status" value="1"/>
</dbReference>
<organism evidence="7 8">
    <name type="scientific">Lacticaseibacillus thailandensis DSM 22698 = JCM 13996</name>
    <dbReference type="NCBI Taxonomy" id="1423810"/>
    <lineage>
        <taxon>Bacteria</taxon>
        <taxon>Bacillati</taxon>
        <taxon>Bacillota</taxon>
        <taxon>Bacilli</taxon>
        <taxon>Lactobacillales</taxon>
        <taxon>Lactobacillaceae</taxon>
        <taxon>Lacticaseibacillus</taxon>
    </lineage>
</organism>
<dbReference type="EMBL" id="AYZK01000001">
    <property type="protein sequence ID" value="KRM88076.1"/>
    <property type="molecule type" value="Genomic_DNA"/>
</dbReference>
<gene>
    <name evidence="7" type="ORF">FD19_GL000364</name>
</gene>
<dbReference type="SMART" id="SM00382">
    <property type="entry name" value="AAA"/>
    <property type="match status" value="1"/>
</dbReference>
<sequence length="469" mass="51965">MTMSDLTPKQIVAQLDQYVIGQDEAKRAVAVALYNRRRRMQLSPKMQQDITPKNLLMIGPTGVGKTEIARRLAKIVDAPFVKVEATKFTEVGYVGRDVESMVRDLVDVAVQMEEKAQYAKVRTRAEKAANKRLVKLLVPGIKKEKRQNNMADLMAMFNNLQNGGAPQEDEDEGEVTDQIRDERLSVAEQLDKGLLEDRELTVAVTDEKKANGGMNDMYGQMGIDLGQALGNMLPKQKVERTMTVREAREAFIREESAKLVNHADIYAAAIRRAENSGIIFIDEIDKIAKGTKNGSGEVSREGVQRDILPIVEGSQVNTKYGMINTDHILFIGSGAFADAKPSDLIAELQGRFPIRVELSDLTEADFVRILTEPDNALTKQYMALIGADGVKITFTQEAVQAIAHIAATVNTTQENIGARRLATILEKLLEDILYEGPDMQMGAITITEQYVLDKVGNIAADDDMSKYIF</sequence>
<dbReference type="GO" id="GO:0005524">
    <property type="term" value="F:ATP binding"/>
    <property type="evidence" value="ECO:0007669"/>
    <property type="project" value="UniProtKB-KW"/>
</dbReference>
<dbReference type="Pfam" id="PF07724">
    <property type="entry name" value="AAA_2"/>
    <property type="match status" value="1"/>
</dbReference>
<comment type="caution">
    <text evidence="7">The sequence shown here is derived from an EMBL/GenBank/DDBJ whole genome shotgun (WGS) entry which is preliminary data.</text>
</comment>
<evidence type="ECO:0000259" key="5">
    <source>
        <dbReference type="SMART" id="SM00382"/>
    </source>
</evidence>
<dbReference type="PATRIC" id="fig|1423810.4.peg.368"/>
<keyword evidence="7" id="KW-0645">Protease</keyword>
<dbReference type="NCBIfam" id="NF003544">
    <property type="entry name" value="PRK05201.1"/>
    <property type="match status" value="1"/>
</dbReference>
<protein>
    <submittedName>
        <fullName evidence="7">ATP-dependent protease ATP-binding subunit HslU</fullName>
    </submittedName>
</protein>
<keyword evidence="2" id="KW-0547">Nucleotide-binding</keyword>
<keyword evidence="7" id="KW-0378">Hydrolase</keyword>
<proteinExistence type="inferred from homology"/>
<evidence type="ECO:0000256" key="2">
    <source>
        <dbReference type="ARBA" id="ARBA00022741"/>
    </source>
</evidence>
<evidence type="ECO:0000313" key="7">
    <source>
        <dbReference type="EMBL" id="KRM88076.1"/>
    </source>
</evidence>
<dbReference type="GO" id="GO:0016887">
    <property type="term" value="F:ATP hydrolysis activity"/>
    <property type="evidence" value="ECO:0007669"/>
    <property type="project" value="InterPro"/>
</dbReference>
<dbReference type="InterPro" id="IPR050052">
    <property type="entry name" value="ATP-dep_Clp_protease_ClpX"/>
</dbReference>
<dbReference type="FunFam" id="3.40.50.300:FF:000220">
    <property type="entry name" value="ATP-dependent protease ATPase subunit HslU"/>
    <property type="match status" value="1"/>
</dbReference>
<feature type="domain" description="Clp ATPase C-terminal" evidence="6">
    <location>
        <begin position="361"/>
        <end position="460"/>
    </location>
</feature>
<evidence type="ECO:0000256" key="1">
    <source>
        <dbReference type="ARBA" id="ARBA00009771"/>
    </source>
</evidence>
<keyword evidence="3 7" id="KW-0067">ATP-binding</keyword>
<dbReference type="Gene3D" id="1.10.8.60">
    <property type="match status" value="1"/>
</dbReference>
<feature type="domain" description="AAA+ ATPase" evidence="5">
    <location>
        <begin position="51"/>
        <end position="362"/>
    </location>
</feature>
<accession>A0A0R2CIK4</accession>
<comment type="similarity">
    <text evidence="1">Belongs to the ClpX chaperone family. HslU subfamily.</text>
</comment>
<dbReference type="STRING" id="1423810.FD19_GL000364"/>
<dbReference type="GO" id="GO:0009376">
    <property type="term" value="C:HslUV protease complex"/>
    <property type="evidence" value="ECO:0007669"/>
    <property type="project" value="InterPro"/>
</dbReference>
<evidence type="ECO:0000256" key="3">
    <source>
        <dbReference type="ARBA" id="ARBA00022840"/>
    </source>
</evidence>
<evidence type="ECO:0000259" key="6">
    <source>
        <dbReference type="SMART" id="SM01086"/>
    </source>
</evidence>
<dbReference type="InterPro" id="IPR004491">
    <property type="entry name" value="HslU"/>
</dbReference>
<dbReference type="Proteomes" id="UP000051789">
    <property type="component" value="Unassembled WGS sequence"/>
</dbReference>
<dbReference type="InterPro" id="IPR003593">
    <property type="entry name" value="AAA+_ATPase"/>
</dbReference>
<dbReference type="NCBIfam" id="TIGR00390">
    <property type="entry name" value="hslU"/>
    <property type="match status" value="1"/>
</dbReference>
<dbReference type="InterPro" id="IPR019489">
    <property type="entry name" value="Clp_ATPase_C"/>
</dbReference>
<dbReference type="AlphaFoldDB" id="A0A0R2CIK4"/>